<evidence type="ECO:0008006" key="3">
    <source>
        <dbReference type="Google" id="ProtNLM"/>
    </source>
</evidence>
<evidence type="ECO:0000313" key="2">
    <source>
        <dbReference type="Proteomes" id="UP000231960"/>
    </source>
</evidence>
<dbReference type="EMBL" id="NIPO01000001">
    <property type="protein sequence ID" value="PJR03472.1"/>
    <property type="molecule type" value="Genomic_DNA"/>
</dbReference>
<dbReference type="RefSeq" id="WP_100677040.1">
    <property type="nucleotide sequence ID" value="NZ_NIPO01000001.1"/>
</dbReference>
<organism evidence="1 2">
    <name type="scientific">Avrilella dinanensis</name>
    <dbReference type="NCBI Taxonomy" id="2008672"/>
    <lineage>
        <taxon>Bacteria</taxon>
        <taxon>Pseudomonadati</taxon>
        <taxon>Bacteroidota</taxon>
        <taxon>Flavobacteriia</taxon>
        <taxon>Flavobacteriales</taxon>
        <taxon>Flavobacteriaceae</taxon>
        <taxon>Avrilella</taxon>
    </lineage>
</organism>
<reference evidence="1 2" key="1">
    <citation type="submission" date="2017-06" db="EMBL/GenBank/DDBJ databases">
        <title>Description of Avrilella dinanensis gen. nov. sp. nov.</title>
        <authorList>
            <person name="Leyer C."/>
            <person name="Sassi M."/>
            <person name="Minet J."/>
            <person name="Kayal S."/>
            <person name="Cattoir V."/>
        </authorList>
    </citation>
    <scope>NUCLEOTIDE SEQUENCE [LARGE SCALE GENOMIC DNA]</scope>
    <source>
        <strain evidence="1 2">UR159</strain>
    </source>
</reference>
<evidence type="ECO:0000313" key="1">
    <source>
        <dbReference type="EMBL" id="PJR03472.1"/>
    </source>
</evidence>
<dbReference type="OrthoDB" id="850028at2"/>
<gene>
    <name evidence="1" type="ORF">CDL10_02315</name>
</gene>
<proteinExistence type="predicted"/>
<protein>
    <recommendedName>
        <fullName evidence="3">Nucleotide-diphospho-sugar transferase domain-containing protein</fullName>
    </recommendedName>
</protein>
<keyword evidence="2" id="KW-1185">Reference proteome</keyword>
<accession>A0A2M9R3Q0</accession>
<dbReference type="Proteomes" id="UP000231960">
    <property type="component" value="Unassembled WGS sequence"/>
</dbReference>
<comment type="caution">
    <text evidence="1">The sequence shown here is derived from an EMBL/GenBank/DDBJ whole genome shotgun (WGS) entry which is preliminary data.</text>
</comment>
<sequence length="291" mass="33948">MHLLYLIFGNHYHNYLQAYASISSFKTNCKELKTINIITDHPVWFEAIKSDINIIPLSAEQLREWKGEHNYFWRAKIKAIETLSKMYKNEPIVYLDTDTFLYNDKSKIADTLSQNKALMHLNEGAIKNDSSKTVKKMHRQITVLSGSPVENLADYDMWNAGVVASPNTKDSQEFELALSVCDFLCENKVTDRLLEQFSLSVALKHTYGLEESSDCIAHYWSNKDEWNQYWNELFLSNIFRGSDLTQFVSEFDKQDFSKMPPILKISKNTKKRLIKWVEKKFPDKEVVYLKG</sequence>
<dbReference type="AlphaFoldDB" id="A0A2M9R3Q0"/>
<name>A0A2M9R3Q0_9FLAO</name>